<dbReference type="InterPro" id="IPR051043">
    <property type="entry name" value="Sulfatase_Mod_Factor_Kinase"/>
</dbReference>
<evidence type="ECO:0000313" key="3">
    <source>
        <dbReference type="EMBL" id="UTD00887.1"/>
    </source>
</evidence>
<dbReference type="AlphaFoldDB" id="A0A9Q9EXY9"/>
<accession>A0A9Q9EXY9</accession>
<dbReference type="InterPro" id="IPR005532">
    <property type="entry name" value="SUMF_dom"/>
</dbReference>
<dbReference type="RefSeq" id="WP_253717695.1">
    <property type="nucleotide sequence ID" value="NZ_CP051522.1"/>
</dbReference>
<evidence type="ECO:0000313" key="4">
    <source>
        <dbReference type="Proteomes" id="UP001056981"/>
    </source>
</evidence>
<feature type="domain" description="Sulfatase-modifying factor enzyme-like" evidence="2">
    <location>
        <begin position="513"/>
        <end position="747"/>
    </location>
</feature>
<dbReference type="PROSITE" id="PS51257">
    <property type="entry name" value="PROKAR_LIPOPROTEIN"/>
    <property type="match status" value="1"/>
</dbReference>
<feature type="chain" id="PRO_5040267519" evidence="1">
    <location>
        <begin position="27"/>
        <end position="752"/>
    </location>
</feature>
<dbReference type="PANTHER" id="PTHR23150">
    <property type="entry name" value="SULFATASE MODIFYING FACTOR 1, 2"/>
    <property type="match status" value="1"/>
</dbReference>
<organism evidence="3 4">
    <name type="scientific">Treponema denticola</name>
    <dbReference type="NCBI Taxonomy" id="158"/>
    <lineage>
        <taxon>Bacteria</taxon>
        <taxon>Pseudomonadati</taxon>
        <taxon>Spirochaetota</taxon>
        <taxon>Spirochaetia</taxon>
        <taxon>Spirochaetales</taxon>
        <taxon>Treponemataceae</taxon>
        <taxon>Treponema</taxon>
    </lineage>
</organism>
<dbReference type="Gene3D" id="3.90.1580.10">
    <property type="entry name" value="paralog of FGE (formylglycine-generating enzyme)"/>
    <property type="match status" value="1"/>
</dbReference>
<gene>
    <name evidence="3" type="ORF">E4N86_09330</name>
</gene>
<feature type="signal peptide" evidence="1">
    <location>
        <begin position="1"/>
        <end position="26"/>
    </location>
</feature>
<dbReference type="PANTHER" id="PTHR23150:SF19">
    <property type="entry name" value="FORMYLGLYCINE-GENERATING ENZYME"/>
    <property type="match status" value="1"/>
</dbReference>
<protein>
    <submittedName>
        <fullName evidence="3">Formylglycine-generating enzyme family protein</fullName>
    </submittedName>
</protein>
<dbReference type="EMBL" id="CP051635">
    <property type="protein sequence ID" value="UTD00887.1"/>
    <property type="molecule type" value="Genomic_DNA"/>
</dbReference>
<dbReference type="GO" id="GO:0120147">
    <property type="term" value="F:formylglycine-generating oxidase activity"/>
    <property type="evidence" value="ECO:0007669"/>
    <property type="project" value="TreeGrafter"/>
</dbReference>
<dbReference type="Pfam" id="PF03781">
    <property type="entry name" value="FGE-sulfatase"/>
    <property type="match status" value="1"/>
</dbReference>
<dbReference type="InterPro" id="IPR042095">
    <property type="entry name" value="SUMF_sf"/>
</dbReference>
<keyword evidence="1" id="KW-0732">Signal</keyword>
<reference evidence="3" key="1">
    <citation type="submission" date="2020-04" db="EMBL/GenBank/DDBJ databases">
        <title>Comparative genomics of oral phylogroup-2 Treponema strains.</title>
        <authorList>
            <person name="Zeng H."/>
            <person name="Chan Y.K."/>
            <person name="Watt R.M."/>
        </authorList>
    </citation>
    <scope>NUCLEOTIDE SEQUENCE</scope>
    <source>
        <strain evidence="3">OMZ 905</strain>
    </source>
</reference>
<dbReference type="InterPro" id="IPR016187">
    <property type="entry name" value="CTDL_fold"/>
</dbReference>
<evidence type="ECO:0000256" key="1">
    <source>
        <dbReference type="SAM" id="SignalP"/>
    </source>
</evidence>
<sequence length="752" mass="83081">MKFRTNKMKGTAALITAALIALTLGAALMFTGCPNNVGGGGGGGSTVNITVKGDANVNVPAEPVGVRAGAKWSEAQSTVKSKVSAKSNFLIDSWHLGADESAPELKDTDIFYANATVFVKSRPDLPDLSSIQGSGEQVKITFEVTPEEGGVILGPKSISVNKGTRWNSVLKAYAKAALKEHYGFQCNGWKKNGNTVNDTYTFDDDTTIFAELEDLRINITVKGDGNVSVPDSTPLVVLSGRKWQDIKEQAANRVQVSDPSNIAVTAWHRGTSESAPVLTDEYEFKKADGQNRTVFAKTGDRRITLTVTYGSGSGTPATAGTITIYDGDEWHDVQKQVEKLVSVPEDNSIHWYLNNAGGEFINYSYTFKASDWNERTVYARISPPIQLTVTYGRITGATVTLGTVTAKHRKWWYDILSQIKYKYPLLSNTEVEWHWHDKTGAILKDDYVFDAGNVPSDTVYAFVRPRIITYYGGLRYQAPIGSNGSYEDYNMKKIEAVTDGYVGGDAYHYVYNDPHKVSLTAYRIGTTEVTQELYELVMAHNPSYFQGSSHPTASGESQEKRPVEQVSWFDAIAFCNELTRCCYSLGEAQCVYTYNGHTYTVEDAQAHNVPVMDMSKKGFRLPTQAEWEWAAQSGTAWQKWAGTGNRDKLSYYAWYDANEYGRTHQAGRKKANPFGLFDMSGNVSEWCWDWWIQTTPEGGTDPVGPLSGTNRTTCGGGYSFFASACCCASRGLEEPDKNKDTTGFRIVCRYEF</sequence>
<evidence type="ECO:0000259" key="2">
    <source>
        <dbReference type="Pfam" id="PF03781"/>
    </source>
</evidence>
<name>A0A9Q9EXY9_TREDN</name>
<dbReference type="Proteomes" id="UP001056981">
    <property type="component" value="Chromosome"/>
</dbReference>
<proteinExistence type="predicted"/>
<dbReference type="SUPFAM" id="SSF56436">
    <property type="entry name" value="C-type lectin-like"/>
    <property type="match status" value="1"/>
</dbReference>